<name>A0ACB8Z592_ARCLA</name>
<reference evidence="1 2" key="2">
    <citation type="journal article" date="2022" name="Mol. Ecol. Resour.">
        <title>The genomes of chicory, endive, great burdock and yacon provide insights into Asteraceae paleo-polyploidization history and plant inulin production.</title>
        <authorList>
            <person name="Fan W."/>
            <person name="Wang S."/>
            <person name="Wang H."/>
            <person name="Wang A."/>
            <person name="Jiang F."/>
            <person name="Liu H."/>
            <person name="Zhao H."/>
            <person name="Xu D."/>
            <person name="Zhang Y."/>
        </authorList>
    </citation>
    <scope>NUCLEOTIDE SEQUENCE [LARGE SCALE GENOMIC DNA]</scope>
    <source>
        <strain evidence="2">cv. Niubang</strain>
    </source>
</reference>
<accession>A0ACB8Z592</accession>
<protein>
    <submittedName>
        <fullName evidence="1">Uncharacterized protein</fullName>
    </submittedName>
</protein>
<gene>
    <name evidence="1" type="ORF">L6452_32596</name>
</gene>
<proteinExistence type="predicted"/>
<dbReference type="Proteomes" id="UP001055879">
    <property type="component" value="Linkage Group LG11"/>
</dbReference>
<comment type="caution">
    <text evidence="1">The sequence shown here is derived from an EMBL/GenBank/DDBJ whole genome shotgun (WGS) entry which is preliminary data.</text>
</comment>
<sequence>MRTTKEEPEKSSSPSFSTCWIRLASVTSSTSSTSRLSVTCNLSVREARDSTASLEIDTVKYIIFVTKITNALTPPIYNSSSLCK</sequence>
<organism evidence="1 2">
    <name type="scientific">Arctium lappa</name>
    <name type="common">Greater burdock</name>
    <name type="synonym">Lappa major</name>
    <dbReference type="NCBI Taxonomy" id="4217"/>
    <lineage>
        <taxon>Eukaryota</taxon>
        <taxon>Viridiplantae</taxon>
        <taxon>Streptophyta</taxon>
        <taxon>Embryophyta</taxon>
        <taxon>Tracheophyta</taxon>
        <taxon>Spermatophyta</taxon>
        <taxon>Magnoliopsida</taxon>
        <taxon>eudicotyledons</taxon>
        <taxon>Gunneridae</taxon>
        <taxon>Pentapetalae</taxon>
        <taxon>asterids</taxon>
        <taxon>campanulids</taxon>
        <taxon>Asterales</taxon>
        <taxon>Asteraceae</taxon>
        <taxon>Carduoideae</taxon>
        <taxon>Cardueae</taxon>
        <taxon>Arctiinae</taxon>
        <taxon>Arctium</taxon>
    </lineage>
</organism>
<dbReference type="EMBL" id="CM042057">
    <property type="protein sequence ID" value="KAI3692773.1"/>
    <property type="molecule type" value="Genomic_DNA"/>
</dbReference>
<keyword evidence="2" id="KW-1185">Reference proteome</keyword>
<evidence type="ECO:0000313" key="1">
    <source>
        <dbReference type="EMBL" id="KAI3692773.1"/>
    </source>
</evidence>
<evidence type="ECO:0000313" key="2">
    <source>
        <dbReference type="Proteomes" id="UP001055879"/>
    </source>
</evidence>
<reference evidence="2" key="1">
    <citation type="journal article" date="2022" name="Mol. Ecol. Resour.">
        <title>The genomes of chicory, endive, great burdock and yacon provide insights into Asteraceae palaeo-polyploidization history and plant inulin production.</title>
        <authorList>
            <person name="Fan W."/>
            <person name="Wang S."/>
            <person name="Wang H."/>
            <person name="Wang A."/>
            <person name="Jiang F."/>
            <person name="Liu H."/>
            <person name="Zhao H."/>
            <person name="Xu D."/>
            <person name="Zhang Y."/>
        </authorList>
    </citation>
    <scope>NUCLEOTIDE SEQUENCE [LARGE SCALE GENOMIC DNA]</scope>
    <source>
        <strain evidence="2">cv. Niubang</strain>
    </source>
</reference>